<name>A0A5A7QL81_STRAF</name>
<evidence type="ECO:0000313" key="2">
    <source>
        <dbReference type="Proteomes" id="UP000325081"/>
    </source>
</evidence>
<protein>
    <submittedName>
        <fullName evidence="1">ATP synthase subunit beta</fullName>
    </submittedName>
</protein>
<proteinExistence type="predicted"/>
<dbReference type="EMBL" id="BKCP01007405">
    <property type="protein sequence ID" value="GER46163.1"/>
    <property type="molecule type" value="Genomic_DNA"/>
</dbReference>
<gene>
    <name evidence="1" type="ORF">STAS_23150</name>
</gene>
<evidence type="ECO:0000313" key="1">
    <source>
        <dbReference type="EMBL" id="GER46163.1"/>
    </source>
</evidence>
<reference evidence="2" key="1">
    <citation type="journal article" date="2019" name="Curr. Biol.">
        <title>Genome Sequence of Striga asiatica Provides Insight into the Evolution of Plant Parasitism.</title>
        <authorList>
            <person name="Yoshida S."/>
            <person name="Kim S."/>
            <person name="Wafula E.K."/>
            <person name="Tanskanen J."/>
            <person name="Kim Y.M."/>
            <person name="Honaas L."/>
            <person name="Yang Z."/>
            <person name="Spallek T."/>
            <person name="Conn C.E."/>
            <person name="Ichihashi Y."/>
            <person name="Cheong K."/>
            <person name="Cui S."/>
            <person name="Der J.P."/>
            <person name="Gundlach H."/>
            <person name="Jiao Y."/>
            <person name="Hori C."/>
            <person name="Ishida J.K."/>
            <person name="Kasahara H."/>
            <person name="Kiba T."/>
            <person name="Kim M.S."/>
            <person name="Koo N."/>
            <person name="Laohavisit A."/>
            <person name="Lee Y.H."/>
            <person name="Lumba S."/>
            <person name="McCourt P."/>
            <person name="Mortimer J.C."/>
            <person name="Mutuku J.M."/>
            <person name="Nomura T."/>
            <person name="Sasaki-Sekimoto Y."/>
            <person name="Seto Y."/>
            <person name="Wang Y."/>
            <person name="Wakatake T."/>
            <person name="Sakakibara H."/>
            <person name="Demura T."/>
            <person name="Yamaguchi S."/>
            <person name="Yoneyama K."/>
            <person name="Manabe R.I."/>
            <person name="Nelson D.C."/>
            <person name="Schulman A.H."/>
            <person name="Timko M.P."/>
            <person name="dePamphilis C.W."/>
            <person name="Choi D."/>
            <person name="Shirasu K."/>
        </authorList>
    </citation>
    <scope>NUCLEOTIDE SEQUENCE [LARGE SCALE GENOMIC DNA]</scope>
    <source>
        <strain evidence="2">cv. UVA1</strain>
    </source>
</reference>
<dbReference type="Proteomes" id="UP000325081">
    <property type="component" value="Unassembled WGS sequence"/>
</dbReference>
<keyword evidence="2" id="KW-1185">Reference proteome</keyword>
<organism evidence="1 2">
    <name type="scientific">Striga asiatica</name>
    <name type="common">Asiatic witchweed</name>
    <name type="synonym">Buchnera asiatica</name>
    <dbReference type="NCBI Taxonomy" id="4170"/>
    <lineage>
        <taxon>Eukaryota</taxon>
        <taxon>Viridiplantae</taxon>
        <taxon>Streptophyta</taxon>
        <taxon>Embryophyta</taxon>
        <taxon>Tracheophyta</taxon>
        <taxon>Spermatophyta</taxon>
        <taxon>Magnoliopsida</taxon>
        <taxon>eudicotyledons</taxon>
        <taxon>Gunneridae</taxon>
        <taxon>Pentapetalae</taxon>
        <taxon>asterids</taxon>
        <taxon>lamiids</taxon>
        <taxon>Lamiales</taxon>
        <taxon>Orobanchaceae</taxon>
        <taxon>Buchnereae</taxon>
        <taxon>Striga</taxon>
    </lineage>
</organism>
<dbReference type="AlphaFoldDB" id="A0A5A7QL81"/>
<sequence>MQGLRKTKAPDLINAKIIIDNRYKRLLLKPSLLLNGIIKYPFLKESDRQKRGYLLFRLSNPLLASYGPQPTGFCAQQLAKPRHGSPACPAVAPTEGRFSNLALRHSGSGSVMTQLEKGNPKKIMSSKFGFSHALVKAFSGNIVGCRTNVKLGGSKR</sequence>
<comment type="caution">
    <text evidence="1">The sequence shown here is derived from an EMBL/GenBank/DDBJ whole genome shotgun (WGS) entry which is preliminary data.</text>
</comment>
<accession>A0A5A7QL81</accession>